<dbReference type="STRING" id="1798382.A3D77_06640"/>
<dbReference type="InterPro" id="IPR006282">
    <property type="entry name" value="Thi_PPkinase"/>
</dbReference>
<evidence type="ECO:0000313" key="7">
    <source>
        <dbReference type="EMBL" id="OGG15496.1"/>
    </source>
</evidence>
<dbReference type="NCBIfam" id="TIGR01378">
    <property type="entry name" value="thi_PPkinase"/>
    <property type="match status" value="1"/>
</dbReference>
<dbReference type="SUPFAM" id="SSF63999">
    <property type="entry name" value="Thiamin pyrophosphokinase, catalytic domain"/>
    <property type="match status" value="1"/>
</dbReference>
<dbReference type="Pfam" id="PF04265">
    <property type="entry name" value="TPK_B1_binding"/>
    <property type="match status" value="1"/>
</dbReference>
<dbReference type="GO" id="GO:0030975">
    <property type="term" value="F:thiamine binding"/>
    <property type="evidence" value="ECO:0007669"/>
    <property type="project" value="InterPro"/>
</dbReference>
<accession>A0A1F5ZSM5</accession>
<evidence type="ECO:0000256" key="3">
    <source>
        <dbReference type="ARBA" id="ARBA00022777"/>
    </source>
</evidence>
<dbReference type="GO" id="GO:0004788">
    <property type="term" value="F:thiamine diphosphokinase activity"/>
    <property type="evidence" value="ECO:0007669"/>
    <property type="project" value="UniProtKB-UniRule"/>
</dbReference>
<dbReference type="Proteomes" id="UP000176923">
    <property type="component" value="Unassembled WGS sequence"/>
</dbReference>
<dbReference type="Gene3D" id="3.40.50.10240">
    <property type="entry name" value="Thiamin pyrophosphokinase, catalytic domain"/>
    <property type="match status" value="1"/>
</dbReference>
<protein>
    <recommendedName>
        <fullName evidence="5">Thiamine diphosphokinase</fullName>
        <ecNumber evidence="5">2.7.6.2</ecNumber>
    </recommendedName>
</protein>
<dbReference type="GO" id="GO:0005524">
    <property type="term" value="F:ATP binding"/>
    <property type="evidence" value="ECO:0007669"/>
    <property type="project" value="UniProtKB-KW"/>
</dbReference>
<sequence length="212" mass="23691">MKNCHVVIVGNGNITENFLKRVNSADFVISVDRATLYLIDRGVIPDIAIGDFDSVSLSELEIIKKKAKKTIIYKREKDETDLDLAVMYSIGLSQVEVTIIGATGKRLDHELANIYLLKKYLDKDINAHIIDANNKITLIDKKTIIHKDKKYNYLSLISYTDHAVVSISGCRYNISKKTLLKGSSLGVSNEIIDGAAQIDVHRGILIMIQSRD</sequence>
<dbReference type="CDD" id="cd07995">
    <property type="entry name" value="TPK"/>
    <property type="match status" value="1"/>
</dbReference>
<dbReference type="EC" id="2.7.6.2" evidence="5"/>
<evidence type="ECO:0000256" key="1">
    <source>
        <dbReference type="ARBA" id="ARBA00022679"/>
    </source>
</evidence>
<gene>
    <name evidence="7" type="ORF">A3D77_06640</name>
</gene>
<keyword evidence="2" id="KW-0547">Nucleotide-binding</keyword>
<dbReference type="InterPro" id="IPR007373">
    <property type="entry name" value="Thiamin_PyroPKinase_B1-bd"/>
</dbReference>
<dbReference type="InterPro" id="IPR053149">
    <property type="entry name" value="TPK"/>
</dbReference>
<dbReference type="GO" id="GO:0009229">
    <property type="term" value="P:thiamine diphosphate biosynthetic process"/>
    <property type="evidence" value="ECO:0007669"/>
    <property type="project" value="InterPro"/>
</dbReference>
<dbReference type="InterPro" id="IPR036759">
    <property type="entry name" value="TPK_catalytic_sf"/>
</dbReference>
<dbReference type="InterPro" id="IPR007371">
    <property type="entry name" value="TPK_catalytic"/>
</dbReference>
<dbReference type="SMART" id="SM00983">
    <property type="entry name" value="TPK_B1_binding"/>
    <property type="match status" value="1"/>
</dbReference>
<dbReference type="Pfam" id="PF04263">
    <property type="entry name" value="TPK_catalytic"/>
    <property type="match status" value="1"/>
</dbReference>
<evidence type="ECO:0000256" key="5">
    <source>
        <dbReference type="NCBIfam" id="TIGR01378"/>
    </source>
</evidence>
<feature type="domain" description="Thiamin pyrophosphokinase thiamin-binding" evidence="6">
    <location>
        <begin position="141"/>
        <end position="206"/>
    </location>
</feature>
<evidence type="ECO:0000259" key="6">
    <source>
        <dbReference type="SMART" id="SM00983"/>
    </source>
</evidence>
<proteinExistence type="predicted"/>
<evidence type="ECO:0000313" key="8">
    <source>
        <dbReference type="Proteomes" id="UP000176923"/>
    </source>
</evidence>
<dbReference type="PANTHER" id="PTHR41299">
    <property type="entry name" value="THIAMINE PYROPHOSPHOKINASE"/>
    <property type="match status" value="1"/>
</dbReference>
<dbReference type="InterPro" id="IPR036371">
    <property type="entry name" value="TPK_B1-bd_sf"/>
</dbReference>
<keyword evidence="1" id="KW-0808">Transferase</keyword>
<keyword evidence="4" id="KW-0067">ATP-binding</keyword>
<dbReference type="GO" id="GO:0016301">
    <property type="term" value="F:kinase activity"/>
    <property type="evidence" value="ECO:0007669"/>
    <property type="project" value="UniProtKB-KW"/>
</dbReference>
<evidence type="ECO:0000256" key="4">
    <source>
        <dbReference type="ARBA" id="ARBA00022840"/>
    </source>
</evidence>
<dbReference type="SUPFAM" id="SSF63862">
    <property type="entry name" value="Thiamin pyrophosphokinase, substrate-binding domain"/>
    <property type="match status" value="1"/>
</dbReference>
<dbReference type="EMBL" id="MFJL01000024">
    <property type="protein sequence ID" value="OGG15496.1"/>
    <property type="molecule type" value="Genomic_DNA"/>
</dbReference>
<dbReference type="GO" id="GO:0006772">
    <property type="term" value="P:thiamine metabolic process"/>
    <property type="evidence" value="ECO:0007669"/>
    <property type="project" value="UniProtKB-UniRule"/>
</dbReference>
<comment type="caution">
    <text evidence="7">The sequence shown here is derived from an EMBL/GenBank/DDBJ whole genome shotgun (WGS) entry which is preliminary data.</text>
</comment>
<evidence type="ECO:0000256" key="2">
    <source>
        <dbReference type="ARBA" id="ARBA00022741"/>
    </source>
</evidence>
<keyword evidence="3 7" id="KW-0418">Kinase</keyword>
<name>A0A1F5ZSM5_9BACT</name>
<dbReference type="AlphaFoldDB" id="A0A1F5ZSM5"/>
<reference evidence="7 8" key="1">
    <citation type="journal article" date="2016" name="Nat. Commun.">
        <title>Thousands of microbial genomes shed light on interconnected biogeochemical processes in an aquifer system.</title>
        <authorList>
            <person name="Anantharaman K."/>
            <person name="Brown C.T."/>
            <person name="Hug L.A."/>
            <person name="Sharon I."/>
            <person name="Castelle C.J."/>
            <person name="Probst A.J."/>
            <person name="Thomas B.C."/>
            <person name="Singh A."/>
            <person name="Wilkins M.J."/>
            <person name="Karaoz U."/>
            <person name="Brodie E.L."/>
            <person name="Williams K.H."/>
            <person name="Hubbard S.S."/>
            <person name="Banfield J.F."/>
        </authorList>
    </citation>
    <scope>NUCLEOTIDE SEQUENCE [LARGE SCALE GENOMIC DNA]</scope>
</reference>
<dbReference type="PANTHER" id="PTHR41299:SF1">
    <property type="entry name" value="THIAMINE PYROPHOSPHOKINASE"/>
    <property type="match status" value="1"/>
</dbReference>
<organism evidence="7 8">
    <name type="scientific">Candidatus Gottesmanbacteria bacterium RIFCSPHIGHO2_02_FULL_39_11</name>
    <dbReference type="NCBI Taxonomy" id="1798382"/>
    <lineage>
        <taxon>Bacteria</taxon>
        <taxon>Candidatus Gottesmaniibacteriota</taxon>
    </lineage>
</organism>